<keyword evidence="2" id="KW-1185">Reference proteome</keyword>
<dbReference type="AlphaFoldDB" id="C4GDV6"/>
<comment type="caution">
    <text evidence="1">The sequence shown here is derived from an EMBL/GenBank/DDBJ whole genome shotgun (WGS) entry which is preliminary data.</text>
</comment>
<organism evidence="1 2">
    <name type="scientific">Shuttleworthella satelles DSM 14600</name>
    <dbReference type="NCBI Taxonomy" id="626523"/>
    <lineage>
        <taxon>Bacteria</taxon>
        <taxon>Bacillati</taxon>
        <taxon>Bacillota</taxon>
        <taxon>Clostridia</taxon>
        <taxon>Lachnospirales</taxon>
        <taxon>Lachnospiraceae</taxon>
        <taxon>Shuttleworthella</taxon>
    </lineage>
</organism>
<proteinExistence type="predicted"/>
<gene>
    <name evidence="1" type="ORF">GCWU000342_02280</name>
</gene>
<name>C4GDV6_9FIRM</name>
<dbReference type="Proteomes" id="UP000003494">
    <property type="component" value="Unassembled WGS sequence"/>
</dbReference>
<protein>
    <submittedName>
        <fullName evidence="1">Uncharacterized protein</fullName>
    </submittedName>
</protein>
<dbReference type="HOGENOM" id="CLU_2636092_0_0_9"/>
<evidence type="ECO:0000313" key="1">
    <source>
        <dbReference type="EMBL" id="EEP27585.1"/>
    </source>
</evidence>
<sequence length="77" mass="9001">MISNFKSLQLWRVFLPQLQASYKCRNHFIYDFWLIIVGIHQMAQIFSPYGELSTATKARTRSVNLLITDCATYPPMD</sequence>
<evidence type="ECO:0000313" key="2">
    <source>
        <dbReference type="Proteomes" id="UP000003494"/>
    </source>
</evidence>
<accession>C4GDV6</accession>
<reference evidence="1" key="1">
    <citation type="submission" date="2009-04" db="EMBL/GenBank/DDBJ databases">
        <authorList>
            <person name="Weinstock G."/>
            <person name="Sodergren E."/>
            <person name="Clifton S."/>
            <person name="Fulton L."/>
            <person name="Fulton B."/>
            <person name="Courtney L."/>
            <person name="Fronick C."/>
            <person name="Harrison M."/>
            <person name="Strong C."/>
            <person name="Farmer C."/>
            <person name="Delahaunty K."/>
            <person name="Markovic C."/>
            <person name="Hall O."/>
            <person name="Minx P."/>
            <person name="Tomlinson C."/>
            <person name="Mitreva M."/>
            <person name="Nelson J."/>
            <person name="Hou S."/>
            <person name="Wollam A."/>
            <person name="Pepin K.H."/>
            <person name="Johnson M."/>
            <person name="Bhonagiri V."/>
            <person name="Nash W.E."/>
            <person name="Warren W."/>
            <person name="Chinwalla A."/>
            <person name="Mardis E.R."/>
            <person name="Wilson R.K."/>
        </authorList>
    </citation>
    <scope>NUCLEOTIDE SEQUENCE [LARGE SCALE GENOMIC DNA]</scope>
    <source>
        <strain evidence="1">DSM 14600</strain>
    </source>
</reference>
<dbReference type="EMBL" id="ACIP02000007">
    <property type="protein sequence ID" value="EEP27585.1"/>
    <property type="molecule type" value="Genomic_DNA"/>
</dbReference>
<dbReference type="STRING" id="626523.GCWU000342_02280"/>